<feature type="region of interest" description="Disordered" evidence="1">
    <location>
        <begin position="7"/>
        <end position="34"/>
    </location>
</feature>
<evidence type="ECO:0000256" key="1">
    <source>
        <dbReference type="SAM" id="MobiDB-lite"/>
    </source>
</evidence>
<dbReference type="RefSeq" id="WP_169399245.1">
    <property type="nucleotide sequence ID" value="NZ_BAAAJH010000006.1"/>
</dbReference>
<sequence length="179" mass="18771">MVLVACSVGGSKVPPSSSSPTSAENLSPRPRELSLDRVDPCSLLTVVQQQQLGVGNGRPGTAGEDPQSPACAWTRFPEEPQDAYQLRLDKTQGAEGSLSSVTGAKVLHIHGFATIETLSPHLPPTSHCVMVVDAASGQNLVLRYEYDGSTVAMTKQLACDKAKVAAEMAVQTLIEQSGG</sequence>
<evidence type="ECO:0000313" key="3">
    <source>
        <dbReference type="Proteomes" id="UP001296706"/>
    </source>
</evidence>
<dbReference type="Proteomes" id="UP001296706">
    <property type="component" value="Unassembled WGS sequence"/>
</dbReference>
<keyword evidence="3" id="KW-1185">Reference proteome</keyword>
<accession>A0ABX1RMU0</accession>
<proteinExistence type="predicted"/>
<reference evidence="2 3" key="1">
    <citation type="submission" date="2020-04" db="EMBL/GenBank/DDBJ databases">
        <authorList>
            <person name="Klaysubun C."/>
            <person name="Duangmal K."/>
            <person name="Lipun K."/>
        </authorList>
    </citation>
    <scope>NUCLEOTIDE SEQUENCE [LARGE SCALE GENOMIC DNA]</scope>
    <source>
        <strain evidence="2 3">JCM 11839</strain>
    </source>
</reference>
<gene>
    <name evidence="2" type="ORF">HF577_29435</name>
</gene>
<comment type="caution">
    <text evidence="2">The sequence shown here is derived from an EMBL/GenBank/DDBJ whole genome shotgun (WGS) entry which is preliminary data.</text>
</comment>
<name>A0ABX1RMU0_9PSEU</name>
<feature type="compositionally biased region" description="Low complexity" evidence="1">
    <location>
        <begin position="7"/>
        <end position="22"/>
    </location>
</feature>
<dbReference type="InterPro" id="IPR024520">
    <property type="entry name" value="DUF3558"/>
</dbReference>
<evidence type="ECO:0000313" key="2">
    <source>
        <dbReference type="EMBL" id="NMH81204.1"/>
    </source>
</evidence>
<organism evidence="2 3">
    <name type="scientific">Pseudonocardia xinjiangensis</name>
    <dbReference type="NCBI Taxonomy" id="75289"/>
    <lineage>
        <taxon>Bacteria</taxon>
        <taxon>Bacillati</taxon>
        <taxon>Actinomycetota</taxon>
        <taxon>Actinomycetes</taxon>
        <taxon>Pseudonocardiales</taxon>
        <taxon>Pseudonocardiaceae</taxon>
        <taxon>Pseudonocardia</taxon>
    </lineage>
</organism>
<dbReference type="EMBL" id="JAAXKY010000135">
    <property type="protein sequence ID" value="NMH81204.1"/>
    <property type="molecule type" value="Genomic_DNA"/>
</dbReference>
<dbReference type="Pfam" id="PF12079">
    <property type="entry name" value="DUF3558"/>
    <property type="match status" value="1"/>
</dbReference>
<protein>
    <submittedName>
        <fullName evidence="2">DUF3558 domain-containing protein</fullName>
    </submittedName>
</protein>